<dbReference type="GO" id="GO:0006355">
    <property type="term" value="P:regulation of DNA-templated transcription"/>
    <property type="evidence" value="ECO:0007669"/>
    <property type="project" value="InterPro"/>
</dbReference>
<keyword evidence="3" id="KW-0804">Transcription</keyword>
<dbReference type="OrthoDB" id="7584044at2"/>
<dbReference type="CDD" id="cd00038">
    <property type="entry name" value="CAP_ED"/>
    <property type="match status" value="1"/>
</dbReference>
<name>A0A0F5LFU0_9HYPH</name>
<dbReference type="Gene3D" id="1.10.10.10">
    <property type="entry name" value="Winged helix-like DNA-binding domain superfamily/Winged helix DNA-binding domain"/>
    <property type="match status" value="1"/>
</dbReference>
<dbReference type="EMBL" id="LAJG01000005">
    <property type="protein sequence ID" value="KKB81208.1"/>
    <property type="molecule type" value="Genomic_DNA"/>
</dbReference>
<dbReference type="SUPFAM" id="SSF51206">
    <property type="entry name" value="cAMP-binding domain-like"/>
    <property type="match status" value="1"/>
</dbReference>
<dbReference type="Gene3D" id="2.60.120.10">
    <property type="entry name" value="Jelly Rolls"/>
    <property type="match status" value="1"/>
</dbReference>
<sequence length="248" mass="27584">MIESTSPSPRWSETWLNRLLEVAPLSDAAQDAVRRAPQLFRQFSAREHVVRDGVRDPGMRVMLSGLACRYKHLPDGRRQITAFIIPGDVCDFGFISDSPVSQDIISLAPSTIGIVDLDRLATIVELYPEIMTAILRCAAIEQSATQELLVSLGGRNALHRVGHLLCEMHHRLDRAGLVRAGGVFELPLTQSEMGEALGLSTVHVNRTIQMLRRLGLAIWRDRIVTLPDPESLARLCAFDPSYLKAQRD</sequence>
<dbReference type="InterPro" id="IPR036388">
    <property type="entry name" value="WH-like_DNA-bd_sf"/>
</dbReference>
<dbReference type="STRING" id="361041.VW35_03480"/>
<dbReference type="PROSITE" id="PS51063">
    <property type="entry name" value="HTH_CRP_2"/>
    <property type="match status" value="1"/>
</dbReference>
<evidence type="ECO:0000313" key="6">
    <source>
        <dbReference type="Proteomes" id="UP000033514"/>
    </source>
</evidence>
<comment type="caution">
    <text evidence="5">The sequence shown here is derived from an EMBL/GenBank/DDBJ whole genome shotgun (WGS) entry which is preliminary data.</text>
</comment>
<dbReference type="InterPro" id="IPR036390">
    <property type="entry name" value="WH_DNA-bd_sf"/>
</dbReference>
<keyword evidence="6" id="KW-1185">Reference proteome</keyword>
<reference evidence="5 6" key="1">
    <citation type="submission" date="2015-03" db="EMBL/GenBank/DDBJ databases">
        <authorList>
            <person name="Hassan Y.I."/>
            <person name="Lepp D."/>
            <person name="Zhou T."/>
        </authorList>
    </citation>
    <scope>NUCLEOTIDE SEQUENCE [LARGE SCALE GENOMIC DNA]</scope>
    <source>
        <strain evidence="5 6">GH2-10</strain>
    </source>
</reference>
<dbReference type="InterPro" id="IPR012318">
    <property type="entry name" value="HTH_CRP"/>
</dbReference>
<evidence type="ECO:0000256" key="1">
    <source>
        <dbReference type="ARBA" id="ARBA00023015"/>
    </source>
</evidence>
<evidence type="ECO:0000259" key="4">
    <source>
        <dbReference type="PROSITE" id="PS51063"/>
    </source>
</evidence>
<dbReference type="InterPro" id="IPR000595">
    <property type="entry name" value="cNMP-bd_dom"/>
</dbReference>
<evidence type="ECO:0000256" key="2">
    <source>
        <dbReference type="ARBA" id="ARBA00023125"/>
    </source>
</evidence>
<proteinExistence type="predicted"/>
<dbReference type="InterPro" id="IPR018490">
    <property type="entry name" value="cNMP-bd_dom_sf"/>
</dbReference>
<dbReference type="SUPFAM" id="SSF46785">
    <property type="entry name" value="Winged helix' DNA-binding domain"/>
    <property type="match status" value="1"/>
</dbReference>
<dbReference type="Pfam" id="PF13545">
    <property type="entry name" value="HTH_Crp_2"/>
    <property type="match status" value="1"/>
</dbReference>
<dbReference type="RefSeq" id="WP_046141554.1">
    <property type="nucleotide sequence ID" value="NZ_LAJG01000005.1"/>
</dbReference>
<evidence type="ECO:0000256" key="3">
    <source>
        <dbReference type="ARBA" id="ARBA00023163"/>
    </source>
</evidence>
<dbReference type="AlphaFoldDB" id="A0A0F5LFU0"/>
<accession>A0A0F5LFU0</accession>
<organism evidence="5 6">
    <name type="scientific">Devosia soli</name>
    <dbReference type="NCBI Taxonomy" id="361041"/>
    <lineage>
        <taxon>Bacteria</taxon>
        <taxon>Pseudomonadati</taxon>
        <taxon>Pseudomonadota</taxon>
        <taxon>Alphaproteobacteria</taxon>
        <taxon>Hyphomicrobiales</taxon>
        <taxon>Devosiaceae</taxon>
        <taxon>Devosia</taxon>
    </lineage>
</organism>
<dbReference type="Pfam" id="PF00027">
    <property type="entry name" value="cNMP_binding"/>
    <property type="match status" value="1"/>
</dbReference>
<dbReference type="Proteomes" id="UP000033514">
    <property type="component" value="Unassembled WGS sequence"/>
</dbReference>
<dbReference type="InterPro" id="IPR014710">
    <property type="entry name" value="RmlC-like_jellyroll"/>
</dbReference>
<evidence type="ECO:0000313" key="5">
    <source>
        <dbReference type="EMBL" id="KKB81208.1"/>
    </source>
</evidence>
<protein>
    <recommendedName>
        <fullName evidence="4">HTH crp-type domain-containing protein</fullName>
    </recommendedName>
</protein>
<gene>
    <name evidence="5" type="ORF">VW35_03480</name>
</gene>
<keyword evidence="1" id="KW-0805">Transcription regulation</keyword>
<keyword evidence="2" id="KW-0238">DNA-binding</keyword>
<dbReference type="GO" id="GO:0003677">
    <property type="term" value="F:DNA binding"/>
    <property type="evidence" value="ECO:0007669"/>
    <property type="project" value="UniProtKB-KW"/>
</dbReference>
<feature type="domain" description="HTH crp-type" evidence="4">
    <location>
        <begin position="155"/>
        <end position="230"/>
    </location>
</feature>
<dbReference type="PATRIC" id="fig|361041.3.peg.4093"/>
<dbReference type="SMART" id="SM00419">
    <property type="entry name" value="HTH_CRP"/>
    <property type="match status" value="1"/>
</dbReference>